<dbReference type="Proteomes" id="UP000762676">
    <property type="component" value="Unassembled WGS sequence"/>
</dbReference>
<proteinExistence type="predicted"/>
<gene>
    <name evidence="1" type="ORF">ElyMa_002214100</name>
</gene>
<dbReference type="EMBL" id="BMAT01004588">
    <property type="protein sequence ID" value="GFR76478.1"/>
    <property type="molecule type" value="Genomic_DNA"/>
</dbReference>
<reference evidence="1 2" key="1">
    <citation type="journal article" date="2021" name="Elife">
        <title>Chloroplast acquisition without the gene transfer in kleptoplastic sea slugs, Plakobranchus ocellatus.</title>
        <authorList>
            <person name="Maeda T."/>
            <person name="Takahashi S."/>
            <person name="Yoshida T."/>
            <person name="Shimamura S."/>
            <person name="Takaki Y."/>
            <person name="Nagai Y."/>
            <person name="Toyoda A."/>
            <person name="Suzuki Y."/>
            <person name="Arimoto A."/>
            <person name="Ishii H."/>
            <person name="Satoh N."/>
            <person name="Nishiyama T."/>
            <person name="Hasebe M."/>
            <person name="Maruyama T."/>
            <person name="Minagawa J."/>
            <person name="Obokata J."/>
            <person name="Shigenobu S."/>
        </authorList>
    </citation>
    <scope>NUCLEOTIDE SEQUENCE [LARGE SCALE GENOMIC DNA]</scope>
</reference>
<evidence type="ECO:0000313" key="2">
    <source>
        <dbReference type="Proteomes" id="UP000762676"/>
    </source>
</evidence>
<accession>A0AAV4FSS9</accession>
<keyword evidence="2" id="KW-1185">Reference proteome</keyword>
<name>A0AAV4FSS9_9GAST</name>
<protein>
    <submittedName>
        <fullName evidence="1">Uncharacterized protein</fullName>
    </submittedName>
</protein>
<dbReference type="AlphaFoldDB" id="A0AAV4FSS9"/>
<comment type="caution">
    <text evidence="1">The sequence shown here is derived from an EMBL/GenBank/DDBJ whole genome shotgun (WGS) entry which is preliminary data.</text>
</comment>
<evidence type="ECO:0000313" key="1">
    <source>
        <dbReference type="EMBL" id="GFR76478.1"/>
    </source>
</evidence>
<sequence>MSARTEKTFKDDTHPSRKHFDFSSYARRLRTFKENKRLKEQVEVKVGAVGKTEQLEIVKFSKFPTENNEVLNCCDKEDTPLPWELITANNFNNRIKVSSIVWHRRSKADVAAGKQGQEIAKTGAGGTTTAQSTNQSSVDGALYRVEDGDPNGIKKLVIKCDTSMDENEIVITVKFDRGTFLSQLSDHARSRVARSPDMESASLGDRCCRRISQIQEMPVAGYPFYRWVDLAKLG</sequence>
<organism evidence="1 2">
    <name type="scientific">Elysia marginata</name>
    <dbReference type="NCBI Taxonomy" id="1093978"/>
    <lineage>
        <taxon>Eukaryota</taxon>
        <taxon>Metazoa</taxon>
        <taxon>Spiralia</taxon>
        <taxon>Lophotrochozoa</taxon>
        <taxon>Mollusca</taxon>
        <taxon>Gastropoda</taxon>
        <taxon>Heterobranchia</taxon>
        <taxon>Euthyneura</taxon>
        <taxon>Panpulmonata</taxon>
        <taxon>Sacoglossa</taxon>
        <taxon>Placobranchoidea</taxon>
        <taxon>Plakobranchidae</taxon>
        <taxon>Elysia</taxon>
    </lineage>
</organism>